<evidence type="ECO:0000256" key="5">
    <source>
        <dbReference type="ARBA" id="ARBA00023136"/>
    </source>
</evidence>
<feature type="transmembrane region" description="Helical" evidence="6">
    <location>
        <begin position="127"/>
        <end position="145"/>
    </location>
</feature>
<evidence type="ECO:0000256" key="3">
    <source>
        <dbReference type="ARBA" id="ARBA00022801"/>
    </source>
</evidence>
<keyword evidence="3" id="KW-0378">Hydrolase</keyword>
<keyword evidence="5 6" id="KW-0472">Membrane</keyword>
<feature type="transmembrane region" description="Helical" evidence="6">
    <location>
        <begin position="180"/>
        <end position="197"/>
    </location>
</feature>
<evidence type="ECO:0000313" key="7">
    <source>
        <dbReference type="EMBL" id="QHT93665.1"/>
    </source>
</evidence>
<dbReference type="Pfam" id="PF05875">
    <property type="entry name" value="Ceramidase"/>
    <property type="match status" value="1"/>
</dbReference>
<feature type="transmembrane region" description="Helical" evidence="6">
    <location>
        <begin position="204"/>
        <end position="221"/>
    </location>
</feature>
<keyword evidence="4 6" id="KW-1133">Transmembrane helix</keyword>
<reference evidence="7" key="1">
    <citation type="journal article" date="2020" name="Nature">
        <title>Giant virus diversity and host interactions through global metagenomics.</title>
        <authorList>
            <person name="Schulz F."/>
            <person name="Roux S."/>
            <person name="Paez-Espino D."/>
            <person name="Jungbluth S."/>
            <person name="Walsh D.A."/>
            <person name="Denef V.J."/>
            <person name="McMahon K.D."/>
            <person name="Konstantinidis K.T."/>
            <person name="Eloe-Fadrosh E.A."/>
            <person name="Kyrpides N.C."/>
            <person name="Woyke T."/>
        </authorList>
    </citation>
    <scope>NUCLEOTIDE SEQUENCE</scope>
    <source>
        <strain evidence="7">GVMAG-M-3300024252-29</strain>
    </source>
</reference>
<name>A0A6C0IMD9_9ZZZZ</name>
<accession>A0A6C0IMD9</accession>
<organism evidence="7">
    <name type="scientific">viral metagenome</name>
    <dbReference type="NCBI Taxonomy" id="1070528"/>
    <lineage>
        <taxon>unclassified sequences</taxon>
        <taxon>metagenomes</taxon>
        <taxon>organismal metagenomes</taxon>
    </lineage>
</organism>
<protein>
    <recommendedName>
        <fullName evidence="8">Post-GPI attachment to proteins factor 3</fullName>
    </recommendedName>
</protein>
<dbReference type="InterPro" id="IPR008901">
    <property type="entry name" value="ACER"/>
</dbReference>
<sequence>MKSSSLYSILLLAVGMSSFGWLFTFPDHREIVVNHTVNMTNKLVTTIYDNDDTRFIHNFCESRLQDNKAPEVWNTVTSFAISIVPFVYGFPQYPLLYNVACMLSFNGVASAYYHYTLSWFGKQADEVSMILANYFGIWALINMYYQRSTRRNNLNRFNTLFMYIFLITNTLVKYDILFPTVFGIYVGGSLIMIVRVAHTYDVPCLKNLTISCLGAISWIVSENYCSEYTMFGHVIWHLLFPYGFYRLILEFDKIKQRLPVLDRIDE</sequence>
<feature type="transmembrane region" description="Helical" evidence="6">
    <location>
        <begin position="157"/>
        <end position="174"/>
    </location>
</feature>
<feature type="transmembrane region" description="Helical" evidence="6">
    <location>
        <begin position="72"/>
        <end position="88"/>
    </location>
</feature>
<dbReference type="AlphaFoldDB" id="A0A6C0IMD9"/>
<dbReference type="GO" id="GO:0006672">
    <property type="term" value="P:ceramide metabolic process"/>
    <property type="evidence" value="ECO:0007669"/>
    <property type="project" value="InterPro"/>
</dbReference>
<evidence type="ECO:0000256" key="6">
    <source>
        <dbReference type="SAM" id="Phobius"/>
    </source>
</evidence>
<proteinExistence type="predicted"/>
<comment type="subcellular location">
    <subcellularLocation>
        <location evidence="1">Membrane</location>
        <topology evidence="1">Multi-pass membrane protein</topology>
    </subcellularLocation>
</comment>
<evidence type="ECO:0008006" key="8">
    <source>
        <dbReference type="Google" id="ProtNLM"/>
    </source>
</evidence>
<feature type="transmembrane region" description="Helical" evidence="6">
    <location>
        <begin position="7"/>
        <end position="25"/>
    </location>
</feature>
<dbReference type="EMBL" id="MN740209">
    <property type="protein sequence ID" value="QHT93665.1"/>
    <property type="molecule type" value="Genomic_DNA"/>
</dbReference>
<evidence type="ECO:0000256" key="1">
    <source>
        <dbReference type="ARBA" id="ARBA00004141"/>
    </source>
</evidence>
<keyword evidence="2 6" id="KW-0812">Transmembrane</keyword>
<dbReference type="GO" id="GO:0016811">
    <property type="term" value="F:hydrolase activity, acting on carbon-nitrogen (but not peptide) bonds, in linear amides"/>
    <property type="evidence" value="ECO:0007669"/>
    <property type="project" value="InterPro"/>
</dbReference>
<evidence type="ECO:0000256" key="2">
    <source>
        <dbReference type="ARBA" id="ARBA00022692"/>
    </source>
</evidence>
<dbReference type="GO" id="GO:0016020">
    <property type="term" value="C:membrane"/>
    <property type="evidence" value="ECO:0007669"/>
    <property type="project" value="UniProtKB-SubCell"/>
</dbReference>
<feature type="transmembrane region" description="Helical" evidence="6">
    <location>
        <begin position="233"/>
        <end position="249"/>
    </location>
</feature>
<feature type="transmembrane region" description="Helical" evidence="6">
    <location>
        <begin position="95"/>
        <end position="115"/>
    </location>
</feature>
<evidence type="ECO:0000256" key="4">
    <source>
        <dbReference type="ARBA" id="ARBA00022989"/>
    </source>
</evidence>